<dbReference type="GO" id="GO:0016758">
    <property type="term" value="F:hexosyltransferase activity"/>
    <property type="evidence" value="ECO:0007669"/>
    <property type="project" value="InterPro"/>
</dbReference>
<proteinExistence type="predicted"/>
<reference evidence="2" key="1">
    <citation type="journal article" date="2019" name="Sci. Rep.">
        <title>A comparative genomics approach for identifying host-range determinants in Streptococcus thermophilus bacteriophages.</title>
        <authorList>
            <person name="Szymczak P."/>
            <person name="Rau M.H."/>
            <person name="Monteiro J.M."/>
            <person name="Pinho M.G."/>
            <person name="Filipe S.R."/>
            <person name="Vogensen F.K."/>
            <person name="Zeidan A.A."/>
            <person name="Janzen T."/>
        </authorList>
    </citation>
    <scope>NUCLEOTIDE SEQUENCE</scope>
    <source>
        <strain evidence="2">STCH_41_eps_begin</strain>
    </source>
</reference>
<feature type="domain" description="Glycosyl transferase family 28 C-terminal" evidence="1">
    <location>
        <begin position="1"/>
        <end position="111"/>
    </location>
</feature>
<gene>
    <name evidence="2" type="ORF">eps41b_0007</name>
</gene>
<dbReference type="Pfam" id="PF04101">
    <property type="entry name" value="Glyco_tran_28_C"/>
    <property type="match status" value="1"/>
</dbReference>
<evidence type="ECO:0000313" key="2">
    <source>
        <dbReference type="EMBL" id="QBR99682.1"/>
    </source>
</evidence>
<organism evidence="2">
    <name type="scientific">Streptococcus thermophilus</name>
    <dbReference type="NCBI Taxonomy" id="1308"/>
    <lineage>
        <taxon>Bacteria</taxon>
        <taxon>Bacillati</taxon>
        <taxon>Bacillota</taxon>
        <taxon>Bacilli</taxon>
        <taxon>Lactobacillales</taxon>
        <taxon>Streptococcaceae</taxon>
        <taxon>Streptococcus</taxon>
    </lineage>
</organism>
<dbReference type="InterPro" id="IPR007235">
    <property type="entry name" value="Glyco_trans_28_C"/>
</dbReference>
<dbReference type="Gene3D" id="3.40.50.2000">
    <property type="entry name" value="Glycogen Phosphorylase B"/>
    <property type="match status" value="1"/>
</dbReference>
<dbReference type="SUPFAM" id="SSF53756">
    <property type="entry name" value="UDP-Glycosyltransferase/glycogen phosphorylase"/>
    <property type="match status" value="1"/>
</dbReference>
<protein>
    <submittedName>
        <fullName evidence="2">Glycosyl transferase CpsG</fullName>
    </submittedName>
</protein>
<dbReference type="EMBL" id="MK483531">
    <property type="protein sequence ID" value="QBR99682.1"/>
    <property type="molecule type" value="Genomic_DNA"/>
</dbReference>
<name>A0A4Y5FQD4_STRTR</name>
<evidence type="ECO:0000259" key="1">
    <source>
        <dbReference type="Pfam" id="PF04101"/>
    </source>
</evidence>
<accession>A0A4Y5FQD4</accession>
<dbReference type="AlphaFoldDB" id="A0A4Y5FQD4"/>
<keyword evidence="2" id="KW-0808">Transferase</keyword>
<sequence>MIFVTIGTHEQPFNRLIREIDRIKAQGLTDERVVVQSGYSTYKPKYCESHEFLSYNQMQELMEEAHIIITHGGPSTFMQALQHGKIPIVVPRMSEYHEHVNDHQVMFSREVSLKMRNIILVDDVAKLWSIISRYDDLVKTMDDGEGGSHNAEFNLNLQKIIRNLMDGNSIRK</sequence>
<dbReference type="RefSeq" id="WP_220018727.1">
    <property type="nucleotide sequence ID" value="NZ_JAHDUR010000026.1"/>
</dbReference>